<evidence type="ECO:0000313" key="1">
    <source>
        <dbReference type="EMBL" id="PRP76953.1"/>
    </source>
</evidence>
<dbReference type="Proteomes" id="UP000241769">
    <property type="component" value="Unassembled WGS sequence"/>
</dbReference>
<proteinExistence type="predicted"/>
<reference evidence="1 2" key="1">
    <citation type="journal article" date="2018" name="Genome Biol. Evol.">
        <title>Multiple Roots of Fruiting Body Formation in Amoebozoa.</title>
        <authorList>
            <person name="Hillmann F."/>
            <person name="Forbes G."/>
            <person name="Novohradska S."/>
            <person name="Ferling I."/>
            <person name="Riege K."/>
            <person name="Groth M."/>
            <person name="Westermann M."/>
            <person name="Marz M."/>
            <person name="Spaller T."/>
            <person name="Winckler T."/>
            <person name="Schaap P."/>
            <person name="Glockner G."/>
        </authorList>
    </citation>
    <scope>NUCLEOTIDE SEQUENCE [LARGE SCALE GENOMIC DNA]</scope>
    <source>
        <strain evidence="1 2">Jena</strain>
    </source>
</reference>
<dbReference type="AlphaFoldDB" id="A0A2P6MZ40"/>
<name>A0A2P6MZ40_9EUKA</name>
<evidence type="ECO:0000313" key="2">
    <source>
        <dbReference type="Proteomes" id="UP000241769"/>
    </source>
</evidence>
<accession>A0A2P6MZ40</accession>
<dbReference type="EMBL" id="MDYQ01000291">
    <property type="protein sequence ID" value="PRP76953.1"/>
    <property type="molecule type" value="Genomic_DNA"/>
</dbReference>
<protein>
    <submittedName>
        <fullName evidence="1">Uncharacterized protein</fullName>
    </submittedName>
</protein>
<organism evidence="1 2">
    <name type="scientific">Planoprotostelium fungivorum</name>
    <dbReference type="NCBI Taxonomy" id="1890364"/>
    <lineage>
        <taxon>Eukaryota</taxon>
        <taxon>Amoebozoa</taxon>
        <taxon>Evosea</taxon>
        <taxon>Variosea</taxon>
        <taxon>Cavosteliida</taxon>
        <taxon>Cavosteliaceae</taxon>
        <taxon>Planoprotostelium</taxon>
    </lineage>
</organism>
<sequence length="48" mass="5581">MRVAPGKWRDWLDFQLLAPTDRSIEIILIKMKAKTSSATRQSFCPIEM</sequence>
<comment type="caution">
    <text evidence="1">The sequence shown here is derived from an EMBL/GenBank/DDBJ whole genome shotgun (WGS) entry which is preliminary data.</text>
</comment>
<keyword evidence="2" id="KW-1185">Reference proteome</keyword>
<gene>
    <name evidence="1" type="ORF">PROFUN_15567</name>
</gene>
<dbReference type="InParanoid" id="A0A2P6MZ40"/>